<accession>A0A1X7TMB4</accession>
<dbReference type="GO" id="GO:0051301">
    <property type="term" value="P:cell division"/>
    <property type="evidence" value="ECO:0007669"/>
    <property type="project" value="UniProtKB-UniRule"/>
</dbReference>
<dbReference type="GO" id="GO:0006915">
    <property type="term" value="P:apoptotic process"/>
    <property type="evidence" value="ECO:0007669"/>
    <property type="project" value="UniProtKB-UniRule"/>
</dbReference>
<organism evidence="16">
    <name type="scientific">Amphimedon queenslandica</name>
    <name type="common">Sponge</name>
    <dbReference type="NCBI Taxonomy" id="400682"/>
    <lineage>
        <taxon>Eukaryota</taxon>
        <taxon>Metazoa</taxon>
        <taxon>Porifera</taxon>
        <taxon>Demospongiae</taxon>
        <taxon>Heteroscleromorpha</taxon>
        <taxon>Haplosclerida</taxon>
        <taxon>Niphatidae</taxon>
        <taxon>Amphimedon</taxon>
    </lineage>
</organism>
<evidence type="ECO:0000256" key="13">
    <source>
        <dbReference type="ARBA" id="ARBA00023306"/>
    </source>
</evidence>
<comment type="subunit">
    <text evidence="15">Component of the ARISC complex. Component of the BRCA1-A complex. Component of the BRISC complex. Binds polyubiquitin.</text>
</comment>
<dbReference type="EnsemblMetazoa" id="XM_020003217.1">
    <property type="protein sequence ID" value="XP_019858776.1"/>
    <property type="gene ID" value="LOC109580106"/>
</dbReference>
<keyword evidence="8 15" id="KW-0498">Mitosis</keyword>
<evidence type="ECO:0000256" key="9">
    <source>
        <dbReference type="ARBA" id="ARBA00022786"/>
    </source>
</evidence>
<dbReference type="GO" id="GO:0045739">
    <property type="term" value="P:positive regulation of DNA repair"/>
    <property type="evidence" value="ECO:0007669"/>
    <property type="project" value="UniProtKB-UniRule"/>
</dbReference>
<evidence type="ECO:0000256" key="8">
    <source>
        <dbReference type="ARBA" id="ARBA00022776"/>
    </source>
</evidence>
<sequence length="381" mass="43607">MSFQKSLHPVLVPLVEECFRNDKINGQGGMMAITGVKSSLINGPTDKLCDRFTVSVPYCGSHIKWEVIFNHKYPTEPPDIVWSADDDINNFDPEIDNLQSLVDWNHKDNLSLSHLLEELLEEYRRHHKSLISSHQRLNFEYNTLKESNMSLSQIDIHCQPPTTKQSEPVTTFYIRLEVDFSTLPAYLSKDNPGASFAALTAVFHPPNASKVDISLYLSPSIERILGSAANIKLPSWNSEDSYLMDYVPNVHKILQEKVEGIVQNFVRRKEYIAALLGLMGQSVLEYDTESYMKIAFLFESNQGFCFIAHLNLTEAFPSEVPILSLYSIYHKYDGRPFQYILEGMPYSSHWDAEEKAWRMKTHIAQVIPKFMEICKTSGELL</sequence>
<evidence type="ECO:0000256" key="2">
    <source>
        <dbReference type="ARBA" id="ARBA00019438"/>
    </source>
</evidence>
<dbReference type="Pfam" id="PF06113">
    <property type="entry name" value="BRE"/>
    <property type="match status" value="1"/>
</dbReference>
<keyword evidence="13 15" id="KW-0131">Cell cycle</keyword>
<evidence type="ECO:0000256" key="1">
    <source>
        <dbReference type="ARBA" id="ARBA00004123"/>
    </source>
</evidence>
<keyword evidence="12 15" id="KW-0539">Nucleus</keyword>
<dbReference type="GO" id="GO:0005737">
    <property type="term" value="C:cytoplasm"/>
    <property type="evidence" value="ECO:0007669"/>
    <property type="project" value="UniProtKB-SubCell"/>
</dbReference>
<evidence type="ECO:0000256" key="3">
    <source>
        <dbReference type="ARBA" id="ARBA00022490"/>
    </source>
</evidence>
<proteinExistence type="inferred from homology"/>
<keyword evidence="3 15" id="KW-0963">Cytoplasm</keyword>
<keyword evidence="10 15" id="KW-0156">Chromatin regulator</keyword>
<keyword evidence="7 15" id="KW-0227">DNA damage</keyword>
<reference evidence="16" key="2">
    <citation type="submission" date="2017-05" db="UniProtKB">
        <authorList>
            <consortium name="EnsemblMetazoa"/>
        </authorList>
    </citation>
    <scope>IDENTIFICATION</scope>
</reference>
<dbReference type="GO" id="GO:0070552">
    <property type="term" value="C:BRISC complex"/>
    <property type="evidence" value="ECO:0007669"/>
    <property type="project" value="UniProtKB-UniRule"/>
</dbReference>
<protein>
    <recommendedName>
        <fullName evidence="2 15">BRISC and BRCA1-A complex member 2</fullName>
    </recommendedName>
</protein>
<dbReference type="InParanoid" id="A0A1X7TMB4"/>
<evidence type="ECO:0000256" key="7">
    <source>
        <dbReference type="ARBA" id="ARBA00022763"/>
    </source>
</evidence>
<dbReference type="InterPro" id="IPR010358">
    <property type="entry name" value="BRE"/>
</dbReference>
<dbReference type="GO" id="GO:0006302">
    <property type="term" value="P:double-strand break repair"/>
    <property type="evidence" value="ECO:0007669"/>
    <property type="project" value="UniProtKB-UniRule"/>
</dbReference>
<evidence type="ECO:0000256" key="5">
    <source>
        <dbReference type="ARBA" id="ARBA00022703"/>
    </source>
</evidence>
<dbReference type="GO" id="GO:0006325">
    <property type="term" value="P:chromatin organization"/>
    <property type="evidence" value="ECO:0007669"/>
    <property type="project" value="UniProtKB-UniRule"/>
</dbReference>
<dbReference type="Proteomes" id="UP000007879">
    <property type="component" value="Unassembled WGS sequence"/>
</dbReference>
<dbReference type="OrthoDB" id="538811at2759"/>
<dbReference type="STRING" id="400682.A0A1X7TMB4"/>
<gene>
    <name evidence="16" type="primary">109580106</name>
</gene>
<dbReference type="PANTHER" id="PTHR15189:SF7">
    <property type="entry name" value="BRISC AND BRCA1-A COMPLEX MEMBER 2"/>
    <property type="match status" value="1"/>
</dbReference>
<comment type="function">
    <text evidence="15">May play a role in homeostasis or cellular differentiation in cells of neural, epithelial and germline origins. May also act as a death receptor-associated anti-apoptotic protein, which inhibits the mitochondrial apoptotic pathway.</text>
</comment>
<dbReference type="CDD" id="cd23664">
    <property type="entry name" value="BRE"/>
    <property type="match status" value="1"/>
</dbReference>
<evidence type="ECO:0000256" key="4">
    <source>
        <dbReference type="ARBA" id="ARBA00022618"/>
    </source>
</evidence>
<evidence type="ECO:0000256" key="14">
    <source>
        <dbReference type="ARBA" id="ARBA00025766"/>
    </source>
</evidence>
<comment type="subcellular location">
    <subcellularLocation>
        <location evidence="15">Cytoplasm</location>
    </subcellularLocation>
    <subcellularLocation>
        <location evidence="1 15">Nucleus</location>
    </subcellularLocation>
    <text evidence="15">Localizes at sites of DNA damage at double-strand breaks (DSBs).</text>
</comment>
<keyword evidence="9 15" id="KW-0833">Ubl conjugation pathway</keyword>
<dbReference type="eggNOG" id="ENOG502QUU0">
    <property type="taxonomic scope" value="Eukaryota"/>
</dbReference>
<dbReference type="GO" id="GO:0010212">
    <property type="term" value="P:response to ionizing radiation"/>
    <property type="evidence" value="ECO:0007669"/>
    <property type="project" value="UniProtKB-UniRule"/>
</dbReference>
<dbReference type="KEGG" id="aqu:109580106"/>
<evidence type="ECO:0000256" key="6">
    <source>
        <dbReference type="ARBA" id="ARBA00022737"/>
    </source>
</evidence>
<dbReference type="FunCoup" id="A0A1X7TMB4">
    <property type="interactions" value="245"/>
</dbReference>
<evidence type="ECO:0000313" key="16">
    <source>
        <dbReference type="EnsemblMetazoa" id="Aqu2.1.16057_001"/>
    </source>
</evidence>
<keyword evidence="17" id="KW-1185">Reference proteome</keyword>
<keyword evidence="11 15" id="KW-0234">DNA repair</keyword>
<evidence type="ECO:0000256" key="12">
    <source>
        <dbReference type="ARBA" id="ARBA00023242"/>
    </source>
</evidence>
<reference evidence="17" key="1">
    <citation type="journal article" date="2010" name="Nature">
        <title>The Amphimedon queenslandica genome and the evolution of animal complexity.</title>
        <authorList>
            <person name="Srivastava M."/>
            <person name="Simakov O."/>
            <person name="Chapman J."/>
            <person name="Fahey B."/>
            <person name="Gauthier M.E."/>
            <person name="Mitros T."/>
            <person name="Richards G.S."/>
            <person name="Conaco C."/>
            <person name="Dacre M."/>
            <person name="Hellsten U."/>
            <person name="Larroux C."/>
            <person name="Putnam N.H."/>
            <person name="Stanke M."/>
            <person name="Adamska M."/>
            <person name="Darling A."/>
            <person name="Degnan S.M."/>
            <person name="Oakley T.H."/>
            <person name="Plachetzki D.C."/>
            <person name="Zhai Y."/>
            <person name="Adamski M."/>
            <person name="Calcino A."/>
            <person name="Cummins S.F."/>
            <person name="Goodstein D.M."/>
            <person name="Harris C."/>
            <person name="Jackson D.J."/>
            <person name="Leys S.P."/>
            <person name="Shu S."/>
            <person name="Woodcroft B.J."/>
            <person name="Vervoort M."/>
            <person name="Kosik K.S."/>
            <person name="Manning G."/>
            <person name="Degnan B.M."/>
            <person name="Rokhsar D.S."/>
        </authorList>
    </citation>
    <scope>NUCLEOTIDE SEQUENCE [LARGE SCALE GENOMIC DNA]</scope>
</reference>
<evidence type="ECO:0000256" key="11">
    <source>
        <dbReference type="ARBA" id="ARBA00023204"/>
    </source>
</evidence>
<comment type="domain">
    <text evidence="15">Contains 2 ubiquitin-conjugating enzyme family-like (UEV-like) regions. These regions lack the critical Cys residues required for ubiquitination but retain the ability to bind ubiquitin.</text>
</comment>
<name>A0A1X7TMB4_AMPQE</name>
<dbReference type="GO" id="GO:0031593">
    <property type="term" value="F:polyubiquitin modification-dependent protein binding"/>
    <property type="evidence" value="ECO:0007669"/>
    <property type="project" value="UniProtKB-UniRule"/>
</dbReference>
<dbReference type="AlphaFoldDB" id="A0A1X7TMB4"/>
<keyword evidence="5 15" id="KW-0053">Apoptosis</keyword>
<dbReference type="PANTHER" id="PTHR15189">
    <property type="entry name" value="BRISC AND BRCA1-A COMPLEX MEMBER 2"/>
    <property type="match status" value="1"/>
</dbReference>
<dbReference type="GO" id="GO:0007095">
    <property type="term" value="P:mitotic G2 DNA damage checkpoint signaling"/>
    <property type="evidence" value="ECO:0007669"/>
    <property type="project" value="UniProtKB-UniRule"/>
</dbReference>
<dbReference type="EnsemblMetazoa" id="Aqu2.1.16057_001">
    <property type="protein sequence ID" value="Aqu2.1.16057_001"/>
    <property type="gene ID" value="Aqu2.1.16057"/>
</dbReference>
<comment type="similarity">
    <text evidence="14 15">Belongs to the BABAM2 family.</text>
</comment>
<keyword evidence="6" id="KW-0677">Repeat</keyword>
<keyword evidence="4 15" id="KW-0132">Cell division</keyword>
<evidence type="ECO:0000313" key="17">
    <source>
        <dbReference type="Proteomes" id="UP000007879"/>
    </source>
</evidence>
<evidence type="ECO:0000256" key="15">
    <source>
        <dbReference type="RuleBase" id="RU368019"/>
    </source>
</evidence>
<evidence type="ECO:0000256" key="10">
    <source>
        <dbReference type="ARBA" id="ARBA00022853"/>
    </source>
</evidence>